<proteinExistence type="predicted"/>
<gene>
    <name evidence="3" type="ORF">PSNMU_V1.4_AUG-EV-PASAV3_0045350</name>
</gene>
<feature type="compositionally biased region" description="Low complexity" evidence="1">
    <location>
        <begin position="292"/>
        <end position="303"/>
    </location>
</feature>
<dbReference type="OrthoDB" id="202465at2759"/>
<reference evidence="3 4" key="1">
    <citation type="submission" date="2019-01" db="EMBL/GenBank/DDBJ databases">
        <authorList>
            <person name="Ferrante I. M."/>
        </authorList>
    </citation>
    <scope>NUCLEOTIDE SEQUENCE [LARGE SCALE GENOMIC DNA]</scope>
    <source>
        <strain evidence="3 4">B856</strain>
    </source>
</reference>
<evidence type="ECO:0000256" key="1">
    <source>
        <dbReference type="SAM" id="MobiDB-lite"/>
    </source>
</evidence>
<dbReference type="EMBL" id="CAACVS010000137">
    <property type="protein sequence ID" value="VEU37708.1"/>
    <property type="molecule type" value="Genomic_DNA"/>
</dbReference>
<evidence type="ECO:0000313" key="3">
    <source>
        <dbReference type="EMBL" id="VEU37708.1"/>
    </source>
</evidence>
<keyword evidence="4" id="KW-1185">Reference proteome</keyword>
<organism evidence="3 4">
    <name type="scientific">Pseudo-nitzschia multistriata</name>
    <dbReference type="NCBI Taxonomy" id="183589"/>
    <lineage>
        <taxon>Eukaryota</taxon>
        <taxon>Sar</taxon>
        <taxon>Stramenopiles</taxon>
        <taxon>Ochrophyta</taxon>
        <taxon>Bacillariophyta</taxon>
        <taxon>Bacillariophyceae</taxon>
        <taxon>Bacillariophycidae</taxon>
        <taxon>Bacillariales</taxon>
        <taxon>Bacillariaceae</taxon>
        <taxon>Pseudo-nitzschia</taxon>
    </lineage>
</organism>
<feature type="chain" id="PRO_5018977740" evidence="2">
    <location>
        <begin position="20"/>
        <end position="312"/>
    </location>
</feature>
<dbReference type="AlphaFoldDB" id="A0A448Z6R4"/>
<name>A0A448Z6R4_9STRA</name>
<keyword evidence="2" id="KW-0732">Signal</keyword>
<sequence>MTVITIAFALLLNVGNTVATLGSSPGEIVGLSVSETFPSPRKLLSRRDVIGEVMNMRGGQQGGESYQQSEYPYQQPQYYPPGANNGDSNGYENGFANYDPQSASGDLYEREPGMFEESVQDRHDKWRSSQMEKYANLTPEQELNPRDEQGRMKLLSSVSKGSRALIFFVLMWRDIYLFEVTDQSIKGSLRKMISRGFLTTVFLGNLAGVVTSVTSQGHSAKNRLKAILNLDKVVETTLLLWNLGRITLFPSKYIEREIFVAGILHSVFFLIQCQAFTRVTWDENVAPVLQQKAQHQQQNNQHAYGQPYTTVR</sequence>
<evidence type="ECO:0000256" key="2">
    <source>
        <dbReference type="SAM" id="SignalP"/>
    </source>
</evidence>
<evidence type="ECO:0000313" key="4">
    <source>
        <dbReference type="Proteomes" id="UP000291116"/>
    </source>
</evidence>
<feature type="signal peptide" evidence="2">
    <location>
        <begin position="1"/>
        <end position="19"/>
    </location>
</feature>
<dbReference type="Proteomes" id="UP000291116">
    <property type="component" value="Unassembled WGS sequence"/>
</dbReference>
<accession>A0A448Z6R4</accession>
<protein>
    <submittedName>
        <fullName evidence="3">Uncharacterized protein</fullName>
    </submittedName>
</protein>
<feature type="region of interest" description="Disordered" evidence="1">
    <location>
        <begin position="292"/>
        <end position="312"/>
    </location>
</feature>